<gene>
    <name evidence="3" type="ORF">ACFQVC_08265</name>
</gene>
<dbReference type="Pfam" id="PF08239">
    <property type="entry name" value="SH3_3"/>
    <property type="match status" value="1"/>
</dbReference>
<comment type="caution">
    <text evidence="3">The sequence shown here is derived from an EMBL/GenBank/DDBJ whole genome shotgun (WGS) entry which is preliminary data.</text>
</comment>
<dbReference type="Gene3D" id="2.30.30.40">
    <property type="entry name" value="SH3 Domains"/>
    <property type="match status" value="1"/>
</dbReference>
<feature type="domain" description="SH3b" evidence="2">
    <location>
        <begin position="78"/>
        <end position="129"/>
    </location>
</feature>
<dbReference type="Proteomes" id="UP001596523">
    <property type="component" value="Unassembled WGS sequence"/>
</dbReference>
<name>A0ABW2JFA1_9ACTN</name>
<organism evidence="3 4">
    <name type="scientific">Streptomyces monticola</name>
    <dbReference type="NCBI Taxonomy" id="2666263"/>
    <lineage>
        <taxon>Bacteria</taxon>
        <taxon>Bacillati</taxon>
        <taxon>Actinomycetota</taxon>
        <taxon>Actinomycetes</taxon>
        <taxon>Kitasatosporales</taxon>
        <taxon>Streptomycetaceae</taxon>
        <taxon>Streptomyces</taxon>
    </lineage>
</organism>
<feature type="region of interest" description="Disordered" evidence="1">
    <location>
        <begin position="131"/>
        <end position="191"/>
    </location>
</feature>
<evidence type="ECO:0000313" key="4">
    <source>
        <dbReference type="Proteomes" id="UP001596523"/>
    </source>
</evidence>
<keyword evidence="4" id="KW-1185">Reference proteome</keyword>
<protein>
    <submittedName>
        <fullName evidence="3">SH3 domain-containing protein</fullName>
    </submittedName>
</protein>
<reference evidence="4" key="1">
    <citation type="journal article" date="2019" name="Int. J. Syst. Evol. Microbiol.">
        <title>The Global Catalogue of Microorganisms (GCM) 10K type strain sequencing project: providing services to taxonomists for standard genome sequencing and annotation.</title>
        <authorList>
            <consortium name="The Broad Institute Genomics Platform"/>
            <consortium name="The Broad Institute Genome Sequencing Center for Infectious Disease"/>
            <person name="Wu L."/>
            <person name="Ma J."/>
        </authorList>
    </citation>
    <scope>NUCLEOTIDE SEQUENCE [LARGE SCALE GENOMIC DNA]</scope>
    <source>
        <strain evidence="4">SYNS20</strain>
    </source>
</reference>
<feature type="compositionally biased region" description="Basic and acidic residues" evidence="1">
    <location>
        <begin position="155"/>
        <end position="168"/>
    </location>
</feature>
<proteinExistence type="predicted"/>
<dbReference type="RefSeq" id="WP_381828165.1">
    <property type="nucleotide sequence ID" value="NZ_JBHTCF010000002.1"/>
</dbReference>
<evidence type="ECO:0000259" key="2">
    <source>
        <dbReference type="Pfam" id="PF08239"/>
    </source>
</evidence>
<dbReference type="EMBL" id="JBHTCF010000002">
    <property type="protein sequence ID" value="MFC7304203.1"/>
    <property type="molecule type" value="Genomic_DNA"/>
</dbReference>
<evidence type="ECO:0000256" key="1">
    <source>
        <dbReference type="SAM" id="MobiDB-lite"/>
    </source>
</evidence>
<evidence type="ECO:0000313" key="3">
    <source>
        <dbReference type="EMBL" id="MFC7304203.1"/>
    </source>
</evidence>
<sequence>MWWRVGIHVIGQESSTRFWRSQFGRALGVLCVLLLCLLTAVFAARSPSPSPHGSGPAARRGASCDRLPPRVYVLEGASARIRLRPSLRSQVLGMLYPQHRFSLHARDRGWVRVTDTTTGVQGWVTTALLQPKRRACGSSPPPSPDTGTGGRRHPAHDSDRGDGTERTARAAHPGTCGNSSPPRASCGGSRR</sequence>
<accession>A0ABW2JFA1</accession>
<dbReference type="InterPro" id="IPR003646">
    <property type="entry name" value="SH3-like_bac-type"/>
</dbReference>